<proteinExistence type="inferred from homology"/>
<dbReference type="EnsemblBacteria" id="ACZ19248">
    <property type="protein sequence ID" value="ACZ19248"/>
    <property type="gene ID" value="Taci_1016"/>
</dbReference>
<feature type="binding site" evidence="10">
    <location>
        <begin position="193"/>
        <end position="197"/>
    </location>
    <ligand>
        <name>GTP</name>
        <dbReference type="ChEBI" id="CHEBI:37565"/>
    </ligand>
</feature>
<dbReference type="AlphaFoldDB" id="D1B5F7"/>
<comment type="subunit">
    <text evidence="10">Part of the signal recognition particle protein translocation system, which is composed of SRP and FtsY.</text>
</comment>
<evidence type="ECO:0000256" key="9">
    <source>
        <dbReference type="ARBA" id="ARBA00048027"/>
    </source>
</evidence>
<dbReference type="HOGENOM" id="CLU_009301_3_4_0"/>
<keyword evidence="2 10" id="KW-1003">Cell membrane</keyword>
<evidence type="ECO:0000313" key="13">
    <source>
        <dbReference type="Proteomes" id="UP000002030"/>
    </source>
</evidence>
<dbReference type="SUPFAM" id="SSF52540">
    <property type="entry name" value="P-loop containing nucleoside triphosphate hydrolases"/>
    <property type="match status" value="1"/>
</dbReference>
<keyword evidence="8 10" id="KW-0675">Receptor</keyword>
<evidence type="ECO:0000256" key="10">
    <source>
        <dbReference type="HAMAP-Rule" id="MF_00920"/>
    </source>
</evidence>
<dbReference type="GO" id="GO:0003924">
    <property type="term" value="F:GTPase activity"/>
    <property type="evidence" value="ECO:0007669"/>
    <property type="project" value="UniProtKB-UniRule"/>
</dbReference>
<name>D1B5F7_THEAS</name>
<keyword evidence="7 10" id="KW-0472">Membrane</keyword>
<dbReference type="HAMAP" id="MF_00920">
    <property type="entry name" value="FtsY"/>
    <property type="match status" value="1"/>
</dbReference>
<dbReference type="InterPro" id="IPR004390">
    <property type="entry name" value="SR_rcpt_FtsY"/>
</dbReference>
<dbReference type="RefSeq" id="WP_012869763.1">
    <property type="nucleotide sequence ID" value="NC_013522.1"/>
</dbReference>
<dbReference type="Gene3D" id="1.20.120.140">
    <property type="entry name" value="Signal recognition particle SRP54, nucleotide-binding domain"/>
    <property type="match status" value="1"/>
</dbReference>
<comment type="similarity">
    <text evidence="10">Belongs to the GTP-binding SRP family. FtsY subfamily.</text>
</comment>
<accession>D1B5F7</accession>
<dbReference type="InterPro" id="IPR042101">
    <property type="entry name" value="SRP54_N_sf"/>
</dbReference>
<keyword evidence="3 10" id="KW-0963">Cytoplasm</keyword>
<sequence>MIGFLKKVFDKVRDVKSRWEYGLRNIFSDEPITDEFFERLEEHLIAGDVGVALAERLVSDLKRHAQEKRLSNATELKERFGQMLKDMLGEGLGGASKGLSFNGPVGLILLIGVNGSGKTTTAAKLAKLLKGQGNNVVLAAADTFRAAAIDQLKVWGARAGVRVVAQDPGGDSAAVVYDAIQSVKSTGGIVIADTAGRLHTKHNLMEELAKIYRVARRDVGEEDIFPLLVLDAITGQNAISQARSFNGAMPLRGVVLTKFDHTAKGGAVLALSSELKVPVLYVGIGEGIDDMAPFSPDDFVEDLLGGGDR</sequence>
<dbReference type="FunFam" id="3.40.50.300:FF:000053">
    <property type="entry name" value="Signal recognition particle receptor FtsY"/>
    <property type="match status" value="1"/>
</dbReference>
<protein>
    <recommendedName>
        <fullName evidence="10">Signal recognition particle receptor FtsY</fullName>
        <shortName evidence="10">SRP receptor</shortName>
        <ecNumber evidence="10">3.6.5.4</ecNumber>
    </recommendedName>
</protein>
<dbReference type="GO" id="GO:0005525">
    <property type="term" value="F:GTP binding"/>
    <property type="evidence" value="ECO:0007669"/>
    <property type="project" value="UniProtKB-UniRule"/>
</dbReference>
<dbReference type="GO" id="GO:0005886">
    <property type="term" value="C:plasma membrane"/>
    <property type="evidence" value="ECO:0007669"/>
    <property type="project" value="UniProtKB-SubCell"/>
</dbReference>
<dbReference type="PATRIC" id="fig|525903.6.peg.1014"/>
<feature type="domain" description="SRP54-type proteins GTP-binding" evidence="11">
    <location>
        <begin position="278"/>
        <end position="291"/>
    </location>
</feature>
<evidence type="ECO:0000256" key="7">
    <source>
        <dbReference type="ARBA" id="ARBA00023136"/>
    </source>
</evidence>
<dbReference type="InterPro" id="IPR036225">
    <property type="entry name" value="SRP/SRP_N"/>
</dbReference>
<comment type="subcellular location">
    <subcellularLocation>
        <location evidence="10">Cell inner membrane</location>
        <topology evidence="10">Peripheral membrane protein</topology>
        <orientation evidence="10">Cytoplasmic side</orientation>
    </subcellularLocation>
    <subcellularLocation>
        <location evidence="10">Cytoplasm</location>
    </subcellularLocation>
    <subcellularLocation>
        <location evidence="1">Cell membrane</location>
        <topology evidence="1">Peripheral membrane protein</topology>
        <orientation evidence="1">Cytoplasmic side</orientation>
    </subcellularLocation>
</comment>
<dbReference type="EMBL" id="CP001818">
    <property type="protein sequence ID" value="ACZ19248.1"/>
    <property type="molecule type" value="Genomic_DNA"/>
</dbReference>
<dbReference type="SMART" id="SM00962">
    <property type="entry name" value="SRP54"/>
    <property type="match status" value="1"/>
</dbReference>
<feature type="binding site" evidence="10">
    <location>
        <begin position="112"/>
        <end position="119"/>
    </location>
    <ligand>
        <name>GTP</name>
        <dbReference type="ChEBI" id="CHEBI:37565"/>
    </ligand>
</feature>
<dbReference type="Gene3D" id="3.40.50.300">
    <property type="entry name" value="P-loop containing nucleotide triphosphate hydrolases"/>
    <property type="match status" value="1"/>
</dbReference>
<evidence type="ECO:0000256" key="3">
    <source>
        <dbReference type="ARBA" id="ARBA00022490"/>
    </source>
</evidence>
<dbReference type="SMART" id="SM00382">
    <property type="entry name" value="AAA"/>
    <property type="match status" value="1"/>
</dbReference>
<evidence type="ECO:0000256" key="4">
    <source>
        <dbReference type="ARBA" id="ARBA00022741"/>
    </source>
</evidence>
<gene>
    <name evidence="10" type="primary">ftsY</name>
    <name evidence="12" type="ordered locus">Taci_1016</name>
</gene>
<dbReference type="PANTHER" id="PTHR43134:SF1">
    <property type="entry name" value="SIGNAL RECOGNITION PARTICLE RECEPTOR SUBUNIT ALPHA"/>
    <property type="match status" value="1"/>
</dbReference>
<dbReference type="KEGG" id="tai:Taci_1016"/>
<dbReference type="eggNOG" id="COG0552">
    <property type="taxonomic scope" value="Bacteria"/>
</dbReference>
<keyword evidence="6 10" id="KW-0342">GTP-binding</keyword>
<dbReference type="SUPFAM" id="SSF47364">
    <property type="entry name" value="Domain of the SRP/SRP receptor G-proteins"/>
    <property type="match status" value="1"/>
</dbReference>
<evidence type="ECO:0000256" key="6">
    <source>
        <dbReference type="ARBA" id="ARBA00023134"/>
    </source>
</evidence>
<dbReference type="InterPro" id="IPR013822">
    <property type="entry name" value="Signal_recog_particl_SRP54_hlx"/>
</dbReference>
<dbReference type="PROSITE" id="PS00300">
    <property type="entry name" value="SRP54"/>
    <property type="match status" value="1"/>
</dbReference>
<dbReference type="SMART" id="SM00963">
    <property type="entry name" value="SRP54_N"/>
    <property type="match status" value="1"/>
</dbReference>
<dbReference type="InterPro" id="IPR000897">
    <property type="entry name" value="SRP54_GTPase_dom"/>
</dbReference>
<keyword evidence="10" id="KW-0997">Cell inner membrane</keyword>
<dbReference type="GO" id="GO:0006614">
    <property type="term" value="P:SRP-dependent cotranslational protein targeting to membrane"/>
    <property type="evidence" value="ECO:0007669"/>
    <property type="project" value="InterPro"/>
</dbReference>
<evidence type="ECO:0000256" key="2">
    <source>
        <dbReference type="ARBA" id="ARBA00022475"/>
    </source>
</evidence>
<evidence type="ECO:0000313" key="12">
    <source>
        <dbReference type="EMBL" id="ACZ19248.1"/>
    </source>
</evidence>
<dbReference type="STRING" id="525903.Taci_1016"/>
<dbReference type="InterPro" id="IPR027417">
    <property type="entry name" value="P-loop_NTPase"/>
</dbReference>
<evidence type="ECO:0000256" key="8">
    <source>
        <dbReference type="ARBA" id="ARBA00023170"/>
    </source>
</evidence>
<dbReference type="OrthoDB" id="9804720at2"/>
<dbReference type="Proteomes" id="UP000002030">
    <property type="component" value="Chromosome"/>
</dbReference>
<evidence type="ECO:0000259" key="11">
    <source>
        <dbReference type="PROSITE" id="PS00300"/>
    </source>
</evidence>
<organism evidence="12 13">
    <name type="scientific">Thermanaerovibrio acidaminovorans (strain ATCC 49978 / DSM 6589 / Su883)</name>
    <name type="common">Selenomonas acidaminovorans</name>
    <dbReference type="NCBI Taxonomy" id="525903"/>
    <lineage>
        <taxon>Bacteria</taxon>
        <taxon>Thermotogati</taxon>
        <taxon>Synergistota</taxon>
        <taxon>Synergistia</taxon>
        <taxon>Synergistales</taxon>
        <taxon>Synergistaceae</taxon>
        <taxon>Thermanaerovibrio</taxon>
    </lineage>
</organism>
<comment type="function">
    <text evidence="10">Involved in targeting and insertion of nascent membrane proteins into the cytoplasmic membrane. Acts as a receptor for the complex formed by the signal recognition particle (SRP) and the ribosome-nascent chain (RNC).</text>
</comment>
<dbReference type="PANTHER" id="PTHR43134">
    <property type="entry name" value="SIGNAL RECOGNITION PARTICLE RECEPTOR SUBUNIT ALPHA"/>
    <property type="match status" value="1"/>
</dbReference>
<keyword evidence="4 10" id="KW-0547">Nucleotide-binding</keyword>
<dbReference type="EC" id="3.6.5.4" evidence="10"/>
<dbReference type="NCBIfam" id="TIGR00064">
    <property type="entry name" value="ftsY"/>
    <property type="match status" value="1"/>
</dbReference>
<feature type="binding site" evidence="10">
    <location>
        <begin position="257"/>
        <end position="260"/>
    </location>
    <ligand>
        <name>GTP</name>
        <dbReference type="ChEBI" id="CHEBI:37565"/>
    </ligand>
</feature>
<dbReference type="GO" id="GO:0005047">
    <property type="term" value="F:signal recognition particle binding"/>
    <property type="evidence" value="ECO:0007669"/>
    <property type="project" value="TreeGrafter"/>
</dbReference>
<dbReference type="GO" id="GO:0005737">
    <property type="term" value="C:cytoplasm"/>
    <property type="evidence" value="ECO:0007669"/>
    <property type="project" value="UniProtKB-SubCell"/>
</dbReference>
<dbReference type="Pfam" id="PF00448">
    <property type="entry name" value="SRP54"/>
    <property type="match status" value="1"/>
</dbReference>
<dbReference type="Pfam" id="PF02881">
    <property type="entry name" value="SRP54_N"/>
    <property type="match status" value="1"/>
</dbReference>
<keyword evidence="5 10" id="KW-0378">Hydrolase</keyword>
<evidence type="ECO:0000256" key="5">
    <source>
        <dbReference type="ARBA" id="ARBA00022801"/>
    </source>
</evidence>
<comment type="catalytic activity">
    <reaction evidence="9 10">
        <text>GTP + H2O = GDP + phosphate + H(+)</text>
        <dbReference type="Rhea" id="RHEA:19669"/>
        <dbReference type="ChEBI" id="CHEBI:15377"/>
        <dbReference type="ChEBI" id="CHEBI:15378"/>
        <dbReference type="ChEBI" id="CHEBI:37565"/>
        <dbReference type="ChEBI" id="CHEBI:43474"/>
        <dbReference type="ChEBI" id="CHEBI:58189"/>
        <dbReference type="EC" id="3.6.5.4"/>
    </reaction>
</comment>
<reference evidence="12 13" key="1">
    <citation type="journal article" date="2009" name="Stand. Genomic Sci.">
        <title>Complete genome sequence of Thermanaerovibrio acidaminovorans type strain (Su883).</title>
        <authorList>
            <person name="Chovatia M."/>
            <person name="Sikorski J."/>
            <person name="Schroder M."/>
            <person name="Lapidus A."/>
            <person name="Nolan M."/>
            <person name="Tice H."/>
            <person name="Glavina Del Rio T."/>
            <person name="Copeland A."/>
            <person name="Cheng J.F."/>
            <person name="Lucas S."/>
            <person name="Chen F."/>
            <person name="Bruce D."/>
            <person name="Goodwin L."/>
            <person name="Pitluck S."/>
            <person name="Ivanova N."/>
            <person name="Mavromatis K."/>
            <person name="Ovchinnikova G."/>
            <person name="Pati A."/>
            <person name="Chen A."/>
            <person name="Palaniappan K."/>
            <person name="Land M."/>
            <person name="Hauser L."/>
            <person name="Chang Y.J."/>
            <person name="Jeffries C.D."/>
            <person name="Chain P."/>
            <person name="Saunders E."/>
            <person name="Detter J.C."/>
            <person name="Brettin T."/>
            <person name="Rohde M."/>
            <person name="Goker M."/>
            <person name="Spring S."/>
            <person name="Bristow J."/>
            <person name="Markowitz V."/>
            <person name="Hugenholtz P."/>
            <person name="Kyrpides N.C."/>
            <person name="Klenk H.P."/>
            <person name="Eisen J.A."/>
        </authorList>
    </citation>
    <scope>NUCLEOTIDE SEQUENCE [LARGE SCALE GENOMIC DNA]</scope>
    <source>
        <strain evidence="13">ATCC 49978 / DSM 6589 / Su883</strain>
    </source>
</reference>
<keyword evidence="13" id="KW-1185">Reference proteome</keyword>
<dbReference type="InterPro" id="IPR003593">
    <property type="entry name" value="AAA+_ATPase"/>
</dbReference>
<evidence type="ECO:0000256" key="1">
    <source>
        <dbReference type="ARBA" id="ARBA00004413"/>
    </source>
</evidence>